<reference evidence="4" key="1">
    <citation type="submission" date="2015-04" db="UniProtKB">
        <authorList>
            <consortium name="EnsemblPlants"/>
        </authorList>
    </citation>
    <scope>IDENTIFICATION</scope>
</reference>
<reference evidence="4" key="2">
    <citation type="submission" date="2018-05" db="EMBL/GenBank/DDBJ databases">
        <title>OgluRS3 (Oryza glumaepatula Reference Sequence Version 3).</title>
        <authorList>
            <person name="Zhang J."/>
            <person name="Kudrna D."/>
            <person name="Lee S."/>
            <person name="Talag J."/>
            <person name="Welchert J."/>
            <person name="Wing R.A."/>
        </authorList>
    </citation>
    <scope>NUCLEOTIDE SEQUENCE [LARGE SCALE GENOMIC DNA]</scope>
</reference>
<feature type="domain" description="Stress-response A/B barrel" evidence="3">
    <location>
        <begin position="152"/>
        <end position="244"/>
    </location>
</feature>
<dbReference type="PANTHER" id="PTHR33178">
    <property type="match status" value="1"/>
</dbReference>
<evidence type="ECO:0000256" key="2">
    <source>
        <dbReference type="SAM" id="Phobius"/>
    </source>
</evidence>
<dbReference type="EnsemblPlants" id="OGLUM11G02860.1">
    <property type="protein sequence ID" value="OGLUM11G02860.1"/>
    <property type="gene ID" value="OGLUM11G02860"/>
</dbReference>
<dbReference type="SUPFAM" id="SSF54909">
    <property type="entry name" value="Dimeric alpha+beta barrel"/>
    <property type="match status" value="1"/>
</dbReference>
<dbReference type="InterPro" id="IPR013097">
    <property type="entry name" value="Dabb"/>
</dbReference>
<name>A0A0E0BFC8_9ORYZ</name>
<dbReference type="Pfam" id="PF07876">
    <property type="entry name" value="Dabb"/>
    <property type="match status" value="1"/>
</dbReference>
<organism evidence="4">
    <name type="scientific">Oryza glumipatula</name>
    <dbReference type="NCBI Taxonomy" id="40148"/>
    <lineage>
        <taxon>Eukaryota</taxon>
        <taxon>Viridiplantae</taxon>
        <taxon>Streptophyta</taxon>
        <taxon>Embryophyta</taxon>
        <taxon>Tracheophyta</taxon>
        <taxon>Spermatophyta</taxon>
        <taxon>Magnoliopsida</taxon>
        <taxon>Liliopsida</taxon>
        <taxon>Poales</taxon>
        <taxon>Poaceae</taxon>
        <taxon>BOP clade</taxon>
        <taxon>Oryzoideae</taxon>
        <taxon>Oryzeae</taxon>
        <taxon>Oryzinae</taxon>
        <taxon>Oryza</taxon>
    </lineage>
</organism>
<keyword evidence="2" id="KW-0472">Membrane</keyword>
<dbReference type="PANTHER" id="PTHR33178:SF4">
    <property type="entry name" value="EXPRESSED PROTEIN"/>
    <property type="match status" value="1"/>
</dbReference>
<proteinExistence type="predicted"/>
<evidence type="ECO:0000313" key="4">
    <source>
        <dbReference type="EnsemblPlants" id="OGLUM11G02860.1"/>
    </source>
</evidence>
<feature type="transmembrane region" description="Helical" evidence="2">
    <location>
        <begin position="12"/>
        <end position="35"/>
    </location>
</feature>
<protein>
    <recommendedName>
        <fullName evidence="3">Stress-response A/B barrel domain-containing protein</fullName>
    </recommendedName>
</protein>
<keyword evidence="2" id="KW-0812">Transmembrane</keyword>
<accession>A0A0E0BFC8</accession>
<dbReference type="Gramene" id="OGLUM11G02860.1">
    <property type="protein sequence ID" value="OGLUM11G02860.1"/>
    <property type="gene ID" value="OGLUM11G02860"/>
</dbReference>
<dbReference type="Proteomes" id="UP000026961">
    <property type="component" value="Chromosome 11"/>
</dbReference>
<dbReference type="SMART" id="SM00886">
    <property type="entry name" value="Dabb"/>
    <property type="match status" value="1"/>
</dbReference>
<keyword evidence="5" id="KW-1185">Reference proteome</keyword>
<dbReference type="eggNOG" id="ENOG502S4ZC">
    <property type="taxonomic scope" value="Eukaryota"/>
</dbReference>
<dbReference type="AlphaFoldDB" id="A0A0E0BFC8"/>
<evidence type="ECO:0000259" key="3">
    <source>
        <dbReference type="PROSITE" id="PS51502"/>
    </source>
</evidence>
<keyword evidence="2" id="KW-1133">Transmembrane helix</keyword>
<dbReference type="PROSITE" id="PS51502">
    <property type="entry name" value="S_R_A_B_BARREL"/>
    <property type="match status" value="1"/>
</dbReference>
<sequence length="261" mass="28209">MASGVSTSMVLTLLGFCGSVLFIVFVCTRLACSLLRRHRRRRRARLPAASSHFLSSVYVVDHHRHLPPSGLDPATVAAFPTRAFLGAAPRGHASASSSSSSSDAAAQCVVCLADYEEKDAAAMVHHFIFPAAFATVWGLDCADMIQSTMGEVKHLCLVKFKEEVLVDDILQGMTKLVSEMDMVKSFEWGKDVLNQEMLTQGFTHVFSLTFASSEDLTTYMSHERHQEFAGTFMAAIDKVVVVDFPVVAAKPAPPAAPAAAA</sequence>
<dbReference type="HOGENOM" id="CLU_1067011_0_0_1"/>
<dbReference type="Gene3D" id="3.30.70.100">
    <property type="match status" value="1"/>
</dbReference>
<comment type="subunit">
    <text evidence="1">Homodimer.</text>
</comment>
<evidence type="ECO:0000256" key="1">
    <source>
        <dbReference type="ARBA" id="ARBA00011738"/>
    </source>
</evidence>
<dbReference type="InterPro" id="IPR044662">
    <property type="entry name" value="HS1/DABB1-like"/>
</dbReference>
<evidence type="ECO:0000313" key="5">
    <source>
        <dbReference type="Proteomes" id="UP000026961"/>
    </source>
</evidence>
<dbReference type="InterPro" id="IPR011008">
    <property type="entry name" value="Dimeric_a/b-barrel"/>
</dbReference>